<reference evidence="1 2" key="1">
    <citation type="submission" date="2013-01" db="EMBL/GenBank/DDBJ databases">
        <authorList>
            <person name="Harkins D.M."/>
            <person name="Durkin A.S."/>
            <person name="Brinkac L.M."/>
            <person name="Haft D.H."/>
            <person name="Selengut J.D."/>
            <person name="Sanka R."/>
            <person name="DePew J."/>
            <person name="Purushe J."/>
            <person name="Hartskeerl R.A."/>
            <person name="Ahmed A."/>
            <person name="van der Linden H."/>
            <person name="Goris M.G.A."/>
            <person name="Vinetz J.M."/>
            <person name="Sutton G.G."/>
            <person name="Nierman W.C."/>
            <person name="Fouts D.E."/>
        </authorList>
    </citation>
    <scope>NUCLEOTIDE SEQUENCE [LARGE SCALE GENOMIC DNA]</scope>
    <source>
        <strain evidence="1 2">MAVJ 401</strain>
    </source>
</reference>
<evidence type="ECO:0000313" key="1">
    <source>
        <dbReference type="EMBL" id="EMN22065.1"/>
    </source>
</evidence>
<evidence type="ECO:0000313" key="2">
    <source>
        <dbReference type="Proteomes" id="UP000012106"/>
    </source>
</evidence>
<gene>
    <name evidence="1" type="ORF">LEP1GSC063_4328</name>
</gene>
<sequence length="49" mass="5884">MDGRSAKSPLNLPSIFFFPERIDRIRIKSKTQITTQKQIKIRESKFYRI</sequence>
<accession>M6JRA0</accession>
<dbReference type="Proteomes" id="UP000012106">
    <property type="component" value="Unassembled WGS sequence"/>
</dbReference>
<organism evidence="1 2">
    <name type="scientific">Leptospira santarosai serovar Arenal str. MAVJ 401</name>
    <dbReference type="NCBI Taxonomy" id="1049976"/>
    <lineage>
        <taxon>Bacteria</taxon>
        <taxon>Pseudomonadati</taxon>
        <taxon>Spirochaetota</taxon>
        <taxon>Spirochaetia</taxon>
        <taxon>Leptospirales</taxon>
        <taxon>Leptospiraceae</taxon>
        <taxon>Leptospira</taxon>
    </lineage>
</organism>
<proteinExistence type="predicted"/>
<dbReference type="EMBL" id="AHMU02000037">
    <property type="protein sequence ID" value="EMN22065.1"/>
    <property type="molecule type" value="Genomic_DNA"/>
</dbReference>
<dbReference type="AlphaFoldDB" id="M6JRA0"/>
<protein>
    <submittedName>
        <fullName evidence="1">Uncharacterized protein</fullName>
    </submittedName>
</protein>
<name>M6JRA0_9LEPT</name>
<comment type="caution">
    <text evidence="1">The sequence shown here is derived from an EMBL/GenBank/DDBJ whole genome shotgun (WGS) entry which is preliminary data.</text>
</comment>